<name>T1C3E8_9ZZZZ</name>
<dbReference type="EMBL" id="AUZX01002907">
    <property type="protein sequence ID" value="EQD75408.1"/>
    <property type="molecule type" value="Genomic_DNA"/>
</dbReference>
<reference evidence="1" key="1">
    <citation type="submission" date="2013-08" db="EMBL/GenBank/DDBJ databases">
        <authorList>
            <person name="Mendez C."/>
            <person name="Richter M."/>
            <person name="Ferrer M."/>
            <person name="Sanchez J."/>
        </authorList>
    </citation>
    <scope>NUCLEOTIDE SEQUENCE</scope>
</reference>
<dbReference type="AlphaFoldDB" id="T1C3E8"/>
<evidence type="ECO:0000313" key="1">
    <source>
        <dbReference type="EMBL" id="EQD75408.1"/>
    </source>
</evidence>
<reference evidence="1" key="2">
    <citation type="journal article" date="2014" name="ISME J.">
        <title>Microbial stratification in low pH oxic and suboxic macroscopic growths along an acid mine drainage.</title>
        <authorList>
            <person name="Mendez-Garcia C."/>
            <person name="Mesa V."/>
            <person name="Sprenger R.R."/>
            <person name="Richter M."/>
            <person name="Diez M.S."/>
            <person name="Solano J."/>
            <person name="Bargiela R."/>
            <person name="Golyshina O.V."/>
            <person name="Manteca A."/>
            <person name="Ramos J.L."/>
            <person name="Gallego J.R."/>
            <person name="Llorente I."/>
            <person name="Martins Dos Santos V.A."/>
            <person name="Jensen O.N."/>
            <person name="Pelaez A.I."/>
            <person name="Sanchez J."/>
            <person name="Ferrer M."/>
        </authorList>
    </citation>
    <scope>NUCLEOTIDE SEQUENCE</scope>
</reference>
<accession>T1C3E8</accession>
<feature type="non-terminal residue" evidence="1">
    <location>
        <position position="90"/>
    </location>
</feature>
<gene>
    <name evidence="1" type="ORF">B1A_03985</name>
</gene>
<comment type="caution">
    <text evidence="1">The sequence shown here is derived from an EMBL/GenBank/DDBJ whole genome shotgun (WGS) entry which is preliminary data.</text>
</comment>
<protein>
    <submittedName>
        <fullName evidence="1">Uncharacterized protein</fullName>
    </submittedName>
</protein>
<organism evidence="1">
    <name type="scientific">mine drainage metagenome</name>
    <dbReference type="NCBI Taxonomy" id="410659"/>
    <lineage>
        <taxon>unclassified sequences</taxon>
        <taxon>metagenomes</taxon>
        <taxon>ecological metagenomes</taxon>
    </lineage>
</organism>
<proteinExistence type="predicted"/>
<sequence>MEYIESILGSLRKITGDSAIVECAGKLSDVNAIFSRLRYAFKVHEKGSLSDNIADDAAIHERCNILMEEMEVYLHENIPEHVFRDVKHII</sequence>